<evidence type="ECO:0000313" key="1">
    <source>
        <dbReference type="EMBL" id="RAL13278.1"/>
    </source>
</evidence>
<dbReference type="VEuPathDB" id="FungiDB:BO97DRAFT_423972"/>
<gene>
    <name evidence="1" type="ORF">BO97DRAFT_423972</name>
</gene>
<dbReference type="GeneID" id="37201219"/>
<keyword evidence="2" id="KW-1185">Reference proteome</keyword>
<organism evidence="1 2">
    <name type="scientific">Aspergillus homomorphus (strain CBS 101889)</name>
    <dbReference type="NCBI Taxonomy" id="1450537"/>
    <lineage>
        <taxon>Eukaryota</taxon>
        <taxon>Fungi</taxon>
        <taxon>Dikarya</taxon>
        <taxon>Ascomycota</taxon>
        <taxon>Pezizomycotina</taxon>
        <taxon>Eurotiomycetes</taxon>
        <taxon>Eurotiomycetidae</taxon>
        <taxon>Eurotiales</taxon>
        <taxon>Aspergillaceae</taxon>
        <taxon>Aspergillus</taxon>
        <taxon>Aspergillus subgen. Circumdati</taxon>
    </lineage>
</organism>
<dbReference type="OrthoDB" id="4467841at2759"/>
<sequence length="237" mass="27248">MPFWSRFKTVFKPDFEEQKCKRKYNSAREKYRPSGHMTAGFSNWLESYNRDAPLGILLLQRLHRLQLLRQPDPAKLRQQSGVDDKITFAKVTGDIPPPLYSEPNQAFANLEAEMSQLRSAYWQHQLRMQDLYAQSSQVKDSSYNDIKLFLLGHEYKNHDGYSYAFVDSAQQCANAGGCCGRSCRCCWKALYANEEKEDKPSPVYGHCTVECACCIQERGCYMPDLRLPATEIQPSFG</sequence>
<dbReference type="STRING" id="1450537.A0A395I273"/>
<reference evidence="1 2" key="1">
    <citation type="submission" date="2018-02" db="EMBL/GenBank/DDBJ databases">
        <title>The genomes of Aspergillus section Nigri reveals drivers in fungal speciation.</title>
        <authorList>
            <consortium name="DOE Joint Genome Institute"/>
            <person name="Vesth T.C."/>
            <person name="Nybo J."/>
            <person name="Theobald S."/>
            <person name="Brandl J."/>
            <person name="Frisvad J.C."/>
            <person name="Nielsen K.F."/>
            <person name="Lyhne E.K."/>
            <person name="Kogle M.E."/>
            <person name="Kuo A."/>
            <person name="Riley R."/>
            <person name="Clum A."/>
            <person name="Nolan M."/>
            <person name="Lipzen A."/>
            <person name="Salamov A."/>
            <person name="Henrissat B."/>
            <person name="Wiebenga A."/>
            <person name="De vries R.P."/>
            <person name="Grigoriev I.V."/>
            <person name="Mortensen U.H."/>
            <person name="Andersen M.R."/>
            <person name="Baker S.E."/>
        </authorList>
    </citation>
    <scope>NUCLEOTIDE SEQUENCE [LARGE SCALE GENOMIC DNA]</scope>
    <source>
        <strain evidence="1 2">CBS 101889</strain>
    </source>
</reference>
<dbReference type="EMBL" id="KZ824280">
    <property type="protein sequence ID" value="RAL13278.1"/>
    <property type="molecule type" value="Genomic_DNA"/>
</dbReference>
<dbReference type="Proteomes" id="UP000248961">
    <property type="component" value="Unassembled WGS sequence"/>
</dbReference>
<dbReference type="AlphaFoldDB" id="A0A395I273"/>
<name>A0A395I273_ASPHC</name>
<evidence type="ECO:0000313" key="2">
    <source>
        <dbReference type="Proteomes" id="UP000248961"/>
    </source>
</evidence>
<proteinExistence type="predicted"/>
<dbReference type="RefSeq" id="XP_025552432.1">
    <property type="nucleotide sequence ID" value="XM_025696930.1"/>
</dbReference>
<protein>
    <submittedName>
        <fullName evidence="1">Uncharacterized protein</fullName>
    </submittedName>
</protein>
<accession>A0A395I273</accession>